<evidence type="ECO:0000313" key="2">
    <source>
        <dbReference type="Proteomes" id="UP000036097"/>
    </source>
</evidence>
<gene>
    <name evidence="1" type="ORF">ABT56_19425</name>
</gene>
<keyword evidence="2" id="KW-1185">Reference proteome</keyword>
<dbReference type="Proteomes" id="UP000036097">
    <property type="component" value="Unassembled WGS sequence"/>
</dbReference>
<dbReference type="PATRIC" id="fig|1195763.3.peg.4157"/>
<dbReference type="EMBL" id="LDOT01000034">
    <property type="protein sequence ID" value="KLV03303.1"/>
    <property type="molecule type" value="Genomic_DNA"/>
</dbReference>
<comment type="caution">
    <text evidence="1">The sequence shown here is derived from an EMBL/GenBank/DDBJ whole genome shotgun (WGS) entry which is preliminary data.</text>
</comment>
<organism evidence="1 2">
    <name type="scientific">Photobacterium aquae</name>
    <dbReference type="NCBI Taxonomy" id="1195763"/>
    <lineage>
        <taxon>Bacteria</taxon>
        <taxon>Pseudomonadati</taxon>
        <taxon>Pseudomonadota</taxon>
        <taxon>Gammaproteobacteria</taxon>
        <taxon>Vibrionales</taxon>
        <taxon>Vibrionaceae</taxon>
        <taxon>Photobacterium</taxon>
    </lineage>
</organism>
<dbReference type="OrthoDB" id="5918453at2"/>
<proteinExistence type="predicted"/>
<dbReference type="AlphaFoldDB" id="A0A0J1GU98"/>
<protein>
    <submittedName>
        <fullName evidence="1">Uncharacterized protein</fullName>
    </submittedName>
</protein>
<evidence type="ECO:0000313" key="1">
    <source>
        <dbReference type="EMBL" id="KLV03303.1"/>
    </source>
</evidence>
<dbReference type="RefSeq" id="WP_047880572.1">
    <property type="nucleotide sequence ID" value="NZ_LDOT01000034.1"/>
</dbReference>
<name>A0A0J1GU98_9GAMM</name>
<accession>A0A0J1GU98</accession>
<sequence length="136" mass="15525">MEMFSWLFNNSSWLMKRLLGKSTKWFEILSGAIICFASFSVVASDGEDVTAGYHLLSKQYEQYYLNHHLDDAMEVALKQLDMDPSDSVAFLRLALSIRGSCDQVKPYYSQYGSMNQFKDVTVLAKKIIQKECGIDL</sequence>
<reference evidence="1 2" key="1">
    <citation type="submission" date="2015-05" db="EMBL/GenBank/DDBJ databases">
        <title>Photobacterium galathea sp. nov.</title>
        <authorList>
            <person name="Machado H."/>
            <person name="Gram L."/>
        </authorList>
    </citation>
    <scope>NUCLEOTIDE SEQUENCE [LARGE SCALE GENOMIC DNA]</scope>
    <source>
        <strain evidence="1 2">CGMCC 1.12159</strain>
    </source>
</reference>